<organism evidence="2 3">
    <name type="scientific">Puccinia triticina</name>
    <dbReference type="NCBI Taxonomy" id="208348"/>
    <lineage>
        <taxon>Eukaryota</taxon>
        <taxon>Fungi</taxon>
        <taxon>Dikarya</taxon>
        <taxon>Basidiomycota</taxon>
        <taxon>Pucciniomycotina</taxon>
        <taxon>Pucciniomycetes</taxon>
        <taxon>Pucciniales</taxon>
        <taxon>Pucciniaceae</taxon>
        <taxon>Puccinia</taxon>
    </lineage>
</organism>
<accession>A0ABY7CPL0</accession>
<evidence type="ECO:0000313" key="2">
    <source>
        <dbReference type="EMBL" id="WAQ87186.1"/>
    </source>
</evidence>
<name>A0ABY7CPL0_9BASI</name>
<dbReference type="EMBL" id="CP110428">
    <property type="protein sequence ID" value="WAQ87186.1"/>
    <property type="molecule type" value="Genomic_DNA"/>
</dbReference>
<dbReference type="Proteomes" id="UP001164743">
    <property type="component" value="Chromosome 8A"/>
</dbReference>
<feature type="compositionally biased region" description="Polar residues" evidence="1">
    <location>
        <begin position="1"/>
        <end position="15"/>
    </location>
</feature>
<proteinExistence type="predicted"/>
<evidence type="ECO:0000313" key="3">
    <source>
        <dbReference type="Proteomes" id="UP001164743"/>
    </source>
</evidence>
<gene>
    <name evidence="2" type="ORF">PtA15_8A87</name>
</gene>
<dbReference type="RefSeq" id="XP_053022741.1">
    <property type="nucleotide sequence ID" value="XM_053172259.1"/>
</dbReference>
<protein>
    <submittedName>
        <fullName evidence="2">Uncharacterized protein</fullName>
    </submittedName>
</protein>
<feature type="region of interest" description="Disordered" evidence="1">
    <location>
        <begin position="1"/>
        <end position="20"/>
    </location>
</feature>
<dbReference type="GeneID" id="77813153"/>
<reference evidence="2" key="1">
    <citation type="submission" date="2022-10" db="EMBL/GenBank/DDBJ databases">
        <title>Puccinia triticina Genome sequencing and assembly.</title>
        <authorList>
            <person name="Li C."/>
        </authorList>
    </citation>
    <scope>NUCLEOTIDE SEQUENCE</scope>
    <source>
        <strain evidence="2">Pt15</strain>
    </source>
</reference>
<keyword evidence="3" id="KW-1185">Reference proteome</keyword>
<evidence type="ECO:0000256" key="1">
    <source>
        <dbReference type="SAM" id="MobiDB-lite"/>
    </source>
</evidence>
<sequence length="151" mass="16858">MSTEMVSLASRTSSVVGRPKAQHLRSSISIRRRRRSWTEYRIGQGNRPIKTFEFTVFFIKGSMAQVDRSVQPIADNPNSHYRIMMLFLPLSSACPSRLETSVGRSTRPSTGTCRSGDVAMILTGLIEFTLEFATSFTHVLVLVVELSGDWG</sequence>